<accession>A0A183N5C4</accession>
<keyword evidence="2" id="KW-1185">Reference proteome</keyword>
<evidence type="ECO:0000313" key="2">
    <source>
        <dbReference type="Proteomes" id="UP000277204"/>
    </source>
</evidence>
<dbReference type="Proteomes" id="UP000277204">
    <property type="component" value="Unassembled WGS sequence"/>
</dbReference>
<name>A0A183N5C4_9TREM</name>
<reference evidence="1 2" key="1">
    <citation type="submission" date="2018-11" db="EMBL/GenBank/DDBJ databases">
        <authorList>
            <consortium name="Pathogen Informatics"/>
        </authorList>
    </citation>
    <scope>NUCLEOTIDE SEQUENCE [LARGE SCALE GENOMIC DNA]</scope>
    <source>
        <strain evidence="1 2">Zambia</strain>
    </source>
</reference>
<dbReference type="AlphaFoldDB" id="A0A183N5C4"/>
<dbReference type="EMBL" id="UZAI01019757">
    <property type="protein sequence ID" value="VDP47493.1"/>
    <property type="molecule type" value="Genomic_DNA"/>
</dbReference>
<dbReference type="STRING" id="48269.A0A183N5C4"/>
<proteinExistence type="predicted"/>
<gene>
    <name evidence="1" type="ORF">SMRZ_LOCUS23499</name>
</gene>
<protein>
    <submittedName>
        <fullName evidence="1">Uncharacterized protein</fullName>
    </submittedName>
</protein>
<evidence type="ECO:0000313" key="1">
    <source>
        <dbReference type="EMBL" id="VDP47493.1"/>
    </source>
</evidence>
<sequence>MKTSTSVFGVVLLALGIQPQITLNQFRTILQNAKPEIFLVVSISGGLGVLGSCVGIYGHSMKQKMIIYLFYCCGASSYKDYPYRHNTISQLPTSCKYDKFAYPKHDDLKQEIKTLSPLKLPLSNDIVPAELDDIIKAESVIDFIASEVTKRIVSCNNVIVYNIPDKIPIKTERISILKASKLQDSQCQFIRLNKEYQKYSCPILIRFDSHILAEQLRDSERLICVLTKFRKASIVSDKTINQRLTQKRTLNENKGVEIIISHDASAAVSTDAATLSGVLQYSDLLMKVANLPIMPVVTSDNQCTSNDDTNPIFSSLPLESHKKIPSYNGTTLKTLSRLKSLCHVGRIWITSLLTINPTPTSKCLNCPHSQVQQINPLYQNNDFLALHKSLVD</sequence>
<organism evidence="1 2">
    <name type="scientific">Schistosoma margrebowiei</name>
    <dbReference type="NCBI Taxonomy" id="48269"/>
    <lineage>
        <taxon>Eukaryota</taxon>
        <taxon>Metazoa</taxon>
        <taxon>Spiralia</taxon>
        <taxon>Lophotrochozoa</taxon>
        <taxon>Platyhelminthes</taxon>
        <taxon>Trematoda</taxon>
        <taxon>Digenea</taxon>
        <taxon>Strigeidida</taxon>
        <taxon>Schistosomatoidea</taxon>
        <taxon>Schistosomatidae</taxon>
        <taxon>Schistosoma</taxon>
    </lineage>
</organism>